<evidence type="ECO:0000259" key="1">
    <source>
        <dbReference type="PROSITE" id="PS51078"/>
    </source>
</evidence>
<dbReference type="PROSITE" id="PS51078">
    <property type="entry name" value="ICLR_ED"/>
    <property type="match status" value="1"/>
</dbReference>
<sequence>MKLFELGNMVINHLDLGKVARPIIKDLVEELMETVHLVIFERGEVIYIEKLDGPRALRIYSQVGKRAPIHCTGVGKAILAFQEEEETERLLSNTVLESFTEYTVTDKEDLKEQLQIVRELGYSIDDEEIELGLKCIAAPIFDHQGKVIAAISCASPKIRLNEEKLAEVIKGIKQAAASISQNMGYKAKLAHV</sequence>
<dbReference type="InterPro" id="IPR014757">
    <property type="entry name" value="Tscrpt_reg_IclR_C"/>
</dbReference>
<reference evidence="2 3" key="1">
    <citation type="submission" date="2022-06" db="EMBL/GenBank/DDBJ databases">
        <authorList>
            <person name="Jeon C.O."/>
        </authorList>
    </citation>
    <scope>NUCLEOTIDE SEQUENCE [LARGE SCALE GENOMIC DNA]</scope>
    <source>
        <strain evidence="2 3">KCTC 13943</strain>
    </source>
</reference>
<dbReference type="PANTHER" id="PTHR30136:SF24">
    <property type="entry name" value="HTH-TYPE TRANSCRIPTIONAL REPRESSOR ALLR"/>
    <property type="match status" value="1"/>
</dbReference>
<proteinExistence type="predicted"/>
<dbReference type="Pfam" id="PF01614">
    <property type="entry name" value="IclR_C"/>
    <property type="match status" value="1"/>
</dbReference>
<keyword evidence="3" id="KW-1185">Reference proteome</keyword>
<evidence type="ECO:0000313" key="3">
    <source>
        <dbReference type="Proteomes" id="UP001523262"/>
    </source>
</evidence>
<dbReference type="SUPFAM" id="SSF55781">
    <property type="entry name" value="GAF domain-like"/>
    <property type="match status" value="1"/>
</dbReference>
<comment type="caution">
    <text evidence="2">The sequence shown here is derived from an EMBL/GenBank/DDBJ whole genome shotgun (WGS) entry which is preliminary data.</text>
</comment>
<dbReference type="InterPro" id="IPR050707">
    <property type="entry name" value="HTH_MetabolicPath_Reg"/>
</dbReference>
<dbReference type="InterPro" id="IPR029016">
    <property type="entry name" value="GAF-like_dom_sf"/>
</dbReference>
<accession>A0ABT0WCM0</accession>
<protein>
    <submittedName>
        <fullName evidence="2">IclR family transcriptional regulator</fullName>
    </submittedName>
</protein>
<feature type="domain" description="IclR-ED" evidence="1">
    <location>
        <begin position="2"/>
        <end position="185"/>
    </location>
</feature>
<evidence type="ECO:0000313" key="2">
    <source>
        <dbReference type="EMBL" id="MCM2534072.1"/>
    </source>
</evidence>
<dbReference type="PANTHER" id="PTHR30136">
    <property type="entry name" value="HELIX-TURN-HELIX TRANSCRIPTIONAL REGULATOR, ICLR FAMILY"/>
    <property type="match status" value="1"/>
</dbReference>
<gene>
    <name evidence="2" type="ORF">NDK43_19015</name>
</gene>
<dbReference type="EMBL" id="JAMQCR010000001">
    <property type="protein sequence ID" value="MCM2534072.1"/>
    <property type="molecule type" value="Genomic_DNA"/>
</dbReference>
<dbReference type="Gene3D" id="3.30.450.40">
    <property type="match status" value="1"/>
</dbReference>
<name>A0ABT0WCM0_9BACI</name>
<organism evidence="2 3">
    <name type="scientific">Neobacillus pocheonensis</name>
    <dbReference type="NCBI Taxonomy" id="363869"/>
    <lineage>
        <taxon>Bacteria</taxon>
        <taxon>Bacillati</taxon>
        <taxon>Bacillota</taxon>
        <taxon>Bacilli</taxon>
        <taxon>Bacillales</taxon>
        <taxon>Bacillaceae</taxon>
        <taxon>Neobacillus</taxon>
    </lineage>
</organism>
<dbReference type="Proteomes" id="UP001523262">
    <property type="component" value="Unassembled WGS sequence"/>
</dbReference>